<feature type="compositionally biased region" description="Polar residues" evidence="1">
    <location>
        <begin position="39"/>
        <end position="48"/>
    </location>
</feature>
<sequence>MRKIAVIFPIILMLGSSWASDSTTTSKFKQWAGKAETATSHAWQSTKSGTKKLWDKMHSKKKSDS</sequence>
<proteinExistence type="predicted"/>
<gene>
    <name evidence="3" type="ORF">BGC07_16605</name>
</gene>
<feature type="chain" id="PRO_5046876425" evidence="2">
    <location>
        <begin position="20"/>
        <end position="65"/>
    </location>
</feature>
<name>A0ABX2ZZI4_9GAMM</name>
<evidence type="ECO:0000313" key="4">
    <source>
        <dbReference type="Proteomes" id="UP000094329"/>
    </source>
</evidence>
<evidence type="ECO:0000256" key="1">
    <source>
        <dbReference type="SAM" id="MobiDB-lite"/>
    </source>
</evidence>
<keyword evidence="4" id="KW-1185">Reference proteome</keyword>
<evidence type="ECO:0000313" key="3">
    <source>
        <dbReference type="EMBL" id="ODN41437.1"/>
    </source>
</evidence>
<comment type="caution">
    <text evidence="3">The sequence shown here is derived from an EMBL/GenBank/DDBJ whole genome shotgun (WGS) entry which is preliminary data.</text>
</comment>
<dbReference type="Proteomes" id="UP000094329">
    <property type="component" value="Unassembled WGS sequence"/>
</dbReference>
<reference evidence="3 4" key="1">
    <citation type="submission" date="2016-08" db="EMBL/GenBank/DDBJ databases">
        <title>Draft genome sequence of Candidatus Piscirickettsia litoralis, from seawater.</title>
        <authorList>
            <person name="Wan X."/>
            <person name="Lee A.J."/>
            <person name="Hou S."/>
            <person name="Donachie S.P."/>
        </authorList>
    </citation>
    <scope>NUCLEOTIDE SEQUENCE [LARGE SCALE GENOMIC DNA]</scope>
    <source>
        <strain evidence="3 4">Y2</strain>
    </source>
</reference>
<feature type="region of interest" description="Disordered" evidence="1">
    <location>
        <begin position="39"/>
        <end position="65"/>
    </location>
</feature>
<evidence type="ECO:0000256" key="2">
    <source>
        <dbReference type="SAM" id="SignalP"/>
    </source>
</evidence>
<feature type="compositionally biased region" description="Basic and acidic residues" evidence="1">
    <location>
        <begin position="52"/>
        <end position="65"/>
    </location>
</feature>
<accession>A0ABX2ZZI4</accession>
<feature type="signal peptide" evidence="2">
    <location>
        <begin position="1"/>
        <end position="19"/>
    </location>
</feature>
<dbReference type="EMBL" id="MDTU01000003">
    <property type="protein sequence ID" value="ODN41437.1"/>
    <property type="molecule type" value="Genomic_DNA"/>
</dbReference>
<organism evidence="3 4">
    <name type="scientific">Piscirickettsia litoralis</name>
    <dbReference type="NCBI Taxonomy" id="1891921"/>
    <lineage>
        <taxon>Bacteria</taxon>
        <taxon>Pseudomonadati</taxon>
        <taxon>Pseudomonadota</taxon>
        <taxon>Gammaproteobacteria</taxon>
        <taxon>Thiotrichales</taxon>
        <taxon>Piscirickettsiaceae</taxon>
        <taxon>Piscirickettsia</taxon>
    </lineage>
</organism>
<protein>
    <submittedName>
        <fullName evidence="3">Uncharacterized protein</fullName>
    </submittedName>
</protein>
<keyword evidence="2" id="KW-0732">Signal</keyword>
<dbReference type="RefSeq" id="WP_069314230.1">
    <property type="nucleotide sequence ID" value="NZ_MDTU01000003.1"/>
</dbReference>